<keyword evidence="2" id="KW-1185">Reference proteome</keyword>
<comment type="caution">
    <text evidence="1">The sequence shown here is derived from an EMBL/GenBank/DDBJ whole genome shotgun (WGS) entry which is preliminary data.</text>
</comment>
<dbReference type="EMBL" id="MPUH01000256">
    <property type="protein sequence ID" value="OMJ84858.1"/>
    <property type="molecule type" value="Genomic_DNA"/>
</dbReference>
<organism evidence="1 2">
    <name type="scientific">Stentor coeruleus</name>
    <dbReference type="NCBI Taxonomy" id="5963"/>
    <lineage>
        <taxon>Eukaryota</taxon>
        <taxon>Sar</taxon>
        <taxon>Alveolata</taxon>
        <taxon>Ciliophora</taxon>
        <taxon>Postciliodesmatophora</taxon>
        <taxon>Heterotrichea</taxon>
        <taxon>Heterotrichida</taxon>
        <taxon>Stentoridae</taxon>
        <taxon>Stentor</taxon>
    </lineage>
</organism>
<protein>
    <submittedName>
        <fullName evidence="1">Uncharacterized protein</fullName>
    </submittedName>
</protein>
<sequence>MGNNLQQCIRFQEPQGITCDLTSATTEKNISKLMNENSQALVIMKEKNLEECLMDLSKEDLIQKIQELKEESKNTPKFINKTPLSDLLRADKAEDKEKLKRKNKKSFIWK</sequence>
<evidence type="ECO:0000313" key="2">
    <source>
        <dbReference type="Proteomes" id="UP000187209"/>
    </source>
</evidence>
<gene>
    <name evidence="1" type="ORF">SteCoe_13985</name>
</gene>
<reference evidence="1 2" key="1">
    <citation type="submission" date="2016-11" db="EMBL/GenBank/DDBJ databases">
        <title>The macronuclear genome of Stentor coeruleus: a giant cell with tiny introns.</title>
        <authorList>
            <person name="Slabodnick M."/>
            <person name="Ruby J.G."/>
            <person name="Reiff S.B."/>
            <person name="Swart E.C."/>
            <person name="Gosai S."/>
            <person name="Prabakaran S."/>
            <person name="Witkowska E."/>
            <person name="Larue G.E."/>
            <person name="Fisher S."/>
            <person name="Freeman R.M."/>
            <person name="Gunawardena J."/>
            <person name="Chu W."/>
            <person name="Stover N.A."/>
            <person name="Gregory B.D."/>
            <person name="Nowacki M."/>
            <person name="Derisi J."/>
            <person name="Roy S.W."/>
            <person name="Marshall W.F."/>
            <person name="Sood P."/>
        </authorList>
    </citation>
    <scope>NUCLEOTIDE SEQUENCE [LARGE SCALE GENOMIC DNA]</scope>
    <source>
        <strain evidence="1">WM001</strain>
    </source>
</reference>
<dbReference type="Proteomes" id="UP000187209">
    <property type="component" value="Unassembled WGS sequence"/>
</dbReference>
<proteinExistence type="predicted"/>
<accession>A0A1R2C762</accession>
<name>A0A1R2C762_9CILI</name>
<dbReference type="AlphaFoldDB" id="A0A1R2C762"/>
<evidence type="ECO:0000313" key="1">
    <source>
        <dbReference type="EMBL" id="OMJ84858.1"/>
    </source>
</evidence>